<keyword evidence="7" id="KW-1185">Reference proteome</keyword>
<protein>
    <submittedName>
        <fullName evidence="6">TetR/AcrR family transcriptional regulator</fullName>
    </submittedName>
</protein>
<keyword evidence="1" id="KW-0805">Transcription regulation</keyword>
<gene>
    <name evidence="6" type="ORF">RM609_23305</name>
</gene>
<dbReference type="PROSITE" id="PS50977">
    <property type="entry name" value="HTH_TETR_2"/>
    <property type="match status" value="1"/>
</dbReference>
<dbReference type="Gene3D" id="1.10.10.60">
    <property type="entry name" value="Homeodomain-like"/>
    <property type="match status" value="1"/>
</dbReference>
<dbReference type="Gene3D" id="1.10.357.10">
    <property type="entry name" value="Tetracycline Repressor, domain 2"/>
    <property type="match status" value="1"/>
</dbReference>
<dbReference type="PANTHER" id="PTHR30055">
    <property type="entry name" value="HTH-TYPE TRANSCRIPTIONAL REGULATOR RUTR"/>
    <property type="match status" value="1"/>
</dbReference>
<sequence length="263" mass="29379">MASGGRANDSRLSVWLTDKPRRKADGQTGEGALDLERIVTTTVRMLDTDGMAKFSMRRLAAELGVTAMSVYWYVDTKDGLLELAVDHVSGELDLPDLADETADWRAQLRDLAVQYRRVLVAHPWMPRLLGQYLNVGPSALAFSEATLTVMRRSGVAPHAMTGAISALFQFVYGFAAVEGMYKERCREQGLTEDEYYQRVVEAFAQRRETTEPYEEVTEVVEKRTAQHEGGTAGMWEHDFSFALDTVIAGIEVMRDRSRGATQS</sequence>
<proteinExistence type="predicted"/>
<keyword evidence="2 4" id="KW-0238">DNA-binding</keyword>
<feature type="domain" description="HTH tetR-type" evidence="5">
    <location>
        <begin position="32"/>
        <end position="92"/>
    </location>
</feature>
<evidence type="ECO:0000259" key="5">
    <source>
        <dbReference type="PROSITE" id="PS50977"/>
    </source>
</evidence>
<evidence type="ECO:0000256" key="3">
    <source>
        <dbReference type="ARBA" id="ARBA00023163"/>
    </source>
</evidence>
<dbReference type="RefSeq" id="WP_311613468.1">
    <property type="nucleotide sequence ID" value="NZ_JAVRFI010000016.1"/>
</dbReference>
<dbReference type="InterPro" id="IPR001647">
    <property type="entry name" value="HTH_TetR"/>
</dbReference>
<dbReference type="Pfam" id="PF02909">
    <property type="entry name" value="TetR_C_1"/>
    <property type="match status" value="1"/>
</dbReference>
<dbReference type="InterPro" id="IPR050109">
    <property type="entry name" value="HTH-type_TetR-like_transc_reg"/>
</dbReference>
<dbReference type="Proteomes" id="UP001180531">
    <property type="component" value="Unassembled WGS sequence"/>
</dbReference>
<evidence type="ECO:0000256" key="2">
    <source>
        <dbReference type="ARBA" id="ARBA00023125"/>
    </source>
</evidence>
<organism evidence="6 7">
    <name type="scientific">Streptomyces hesseae</name>
    <dbReference type="NCBI Taxonomy" id="3075519"/>
    <lineage>
        <taxon>Bacteria</taxon>
        <taxon>Bacillati</taxon>
        <taxon>Actinomycetota</taxon>
        <taxon>Actinomycetes</taxon>
        <taxon>Kitasatosporales</taxon>
        <taxon>Streptomycetaceae</taxon>
        <taxon>Streptomyces</taxon>
    </lineage>
</organism>
<evidence type="ECO:0000313" key="7">
    <source>
        <dbReference type="Proteomes" id="UP001180531"/>
    </source>
</evidence>
<dbReference type="InterPro" id="IPR036271">
    <property type="entry name" value="Tet_transcr_reg_TetR-rel_C_sf"/>
</dbReference>
<evidence type="ECO:0000256" key="1">
    <source>
        <dbReference type="ARBA" id="ARBA00023015"/>
    </source>
</evidence>
<keyword evidence="3" id="KW-0804">Transcription</keyword>
<dbReference type="InterPro" id="IPR009057">
    <property type="entry name" value="Homeodomain-like_sf"/>
</dbReference>
<dbReference type="PANTHER" id="PTHR30055:SF151">
    <property type="entry name" value="TRANSCRIPTIONAL REGULATORY PROTEIN"/>
    <property type="match status" value="1"/>
</dbReference>
<dbReference type="SUPFAM" id="SSF46689">
    <property type="entry name" value="Homeodomain-like"/>
    <property type="match status" value="1"/>
</dbReference>
<reference evidence="6" key="1">
    <citation type="submission" date="2024-05" db="EMBL/GenBank/DDBJ databases">
        <title>30 novel species of actinomycetes from the DSMZ collection.</title>
        <authorList>
            <person name="Nouioui I."/>
        </authorList>
    </citation>
    <scope>NUCLEOTIDE SEQUENCE</scope>
    <source>
        <strain evidence="6">DSM 40473</strain>
    </source>
</reference>
<evidence type="ECO:0000313" key="6">
    <source>
        <dbReference type="EMBL" id="MDT0451986.1"/>
    </source>
</evidence>
<feature type="DNA-binding region" description="H-T-H motif" evidence="4">
    <location>
        <begin position="55"/>
        <end position="74"/>
    </location>
</feature>
<dbReference type="Pfam" id="PF00440">
    <property type="entry name" value="TetR_N"/>
    <property type="match status" value="1"/>
</dbReference>
<dbReference type="SUPFAM" id="SSF48498">
    <property type="entry name" value="Tetracyclin repressor-like, C-terminal domain"/>
    <property type="match status" value="1"/>
</dbReference>
<comment type="caution">
    <text evidence="6">The sequence shown here is derived from an EMBL/GenBank/DDBJ whole genome shotgun (WGS) entry which is preliminary data.</text>
</comment>
<name>A0ABU2SST1_9ACTN</name>
<evidence type="ECO:0000256" key="4">
    <source>
        <dbReference type="PROSITE-ProRule" id="PRU00335"/>
    </source>
</evidence>
<dbReference type="InterPro" id="IPR004111">
    <property type="entry name" value="Repressor_TetR_C"/>
</dbReference>
<dbReference type="EMBL" id="JAVRFI010000016">
    <property type="protein sequence ID" value="MDT0451986.1"/>
    <property type="molecule type" value="Genomic_DNA"/>
</dbReference>
<accession>A0ABU2SST1</accession>